<keyword evidence="1" id="KW-0812">Transmembrane</keyword>
<dbReference type="EMBL" id="FWWR01000011">
    <property type="protein sequence ID" value="SMB90985.1"/>
    <property type="molecule type" value="Genomic_DNA"/>
</dbReference>
<proteinExistence type="predicted"/>
<evidence type="ECO:0000313" key="3">
    <source>
        <dbReference type="Proteomes" id="UP000192368"/>
    </source>
</evidence>
<dbReference type="Proteomes" id="UP000192368">
    <property type="component" value="Unassembled WGS sequence"/>
</dbReference>
<evidence type="ECO:0000313" key="2">
    <source>
        <dbReference type="EMBL" id="SMB90985.1"/>
    </source>
</evidence>
<name>A0A1W1VCD6_PEPAS</name>
<protein>
    <submittedName>
        <fullName evidence="2">Uncharacterized protein</fullName>
    </submittedName>
</protein>
<accession>A0A1W1VCD6</accession>
<dbReference type="RefSeq" id="WP_084231273.1">
    <property type="nucleotide sequence ID" value="NZ_FWWR01000011.1"/>
</dbReference>
<feature type="transmembrane region" description="Helical" evidence="1">
    <location>
        <begin position="12"/>
        <end position="33"/>
    </location>
</feature>
<dbReference type="OrthoDB" id="3174166at2"/>
<feature type="transmembrane region" description="Helical" evidence="1">
    <location>
        <begin position="39"/>
        <end position="59"/>
    </location>
</feature>
<keyword evidence="1" id="KW-0472">Membrane</keyword>
<dbReference type="STRING" id="573058.SAMN00017477_1734"/>
<keyword evidence="1" id="KW-1133">Transmembrane helix</keyword>
<keyword evidence="3" id="KW-1185">Reference proteome</keyword>
<evidence type="ECO:0000256" key="1">
    <source>
        <dbReference type="SAM" id="Phobius"/>
    </source>
</evidence>
<organism evidence="2 3">
    <name type="scientific">Peptoniphilus asaccharolyticus DSM 20463</name>
    <dbReference type="NCBI Taxonomy" id="573058"/>
    <lineage>
        <taxon>Bacteria</taxon>
        <taxon>Bacillati</taxon>
        <taxon>Bacillota</taxon>
        <taxon>Tissierellia</taxon>
        <taxon>Tissierellales</taxon>
        <taxon>Peptoniphilaceae</taxon>
        <taxon>Peptoniphilus</taxon>
    </lineage>
</organism>
<dbReference type="AlphaFoldDB" id="A0A1W1VCD6"/>
<sequence length="135" mass="16125">MKEKFINFMRGRYAAIYGIDELNKFLLIIFIIQRLIYRFAYRFQGSEVLAVILVVIVYYRSLSKDLSARYQENRKFLDITSSIRKPFKRLKNNVSDRDYKYIECPSCKQELRVPKKKGKIVVKCKKCGTKFNTRT</sequence>
<gene>
    <name evidence="2" type="ORF">SAMN00017477_1734</name>
</gene>
<reference evidence="3" key="1">
    <citation type="submission" date="2017-04" db="EMBL/GenBank/DDBJ databases">
        <authorList>
            <person name="Varghese N."/>
            <person name="Submissions S."/>
        </authorList>
    </citation>
    <scope>NUCLEOTIDE SEQUENCE [LARGE SCALE GENOMIC DNA]</scope>
    <source>
        <strain evidence="3">DSM 20463</strain>
    </source>
</reference>